<feature type="non-terminal residue" evidence="2">
    <location>
        <position position="1"/>
    </location>
</feature>
<evidence type="ECO:0000256" key="1">
    <source>
        <dbReference type="SAM" id="MobiDB-lite"/>
    </source>
</evidence>
<reference evidence="2" key="1">
    <citation type="submission" date="2014-12" db="EMBL/GenBank/DDBJ databases">
        <title>Insight into the proteome of Arion vulgaris.</title>
        <authorList>
            <person name="Aradska J."/>
            <person name="Bulat T."/>
            <person name="Smidak R."/>
            <person name="Sarate P."/>
            <person name="Gangsoo J."/>
            <person name="Sialana F."/>
            <person name="Bilban M."/>
            <person name="Lubec G."/>
        </authorList>
    </citation>
    <scope>NUCLEOTIDE SEQUENCE</scope>
    <source>
        <tissue evidence="2">Skin</tissue>
    </source>
</reference>
<evidence type="ECO:0000313" key="2">
    <source>
        <dbReference type="EMBL" id="CEK55280.1"/>
    </source>
</evidence>
<feature type="region of interest" description="Disordered" evidence="1">
    <location>
        <begin position="72"/>
        <end position="101"/>
    </location>
</feature>
<organism evidence="2">
    <name type="scientific">Arion vulgaris</name>
    <dbReference type="NCBI Taxonomy" id="1028688"/>
    <lineage>
        <taxon>Eukaryota</taxon>
        <taxon>Metazoa</taxon>
        <taxon>Spiralia</taxon>
        <taxon>Lophotrochozoa</taxon>
        <taxon>Mollusca</taxon>
        <taxon>Gastropoda</taxon>
        <taxon>Heterobranchia</taxon>
        <taxon>Euthyneura</taxon>
        <taxon>Panpulmonata</taxon>
        <taxon>Eupulmonata</taxon>
        <taxon>Stylommatophora</taxon>
        <taxon>Helicina</taxon>
        <taxon>Arionoidea</taxon>
        <taxon>Arionidae</taxon>
        <taxon>Arion</taxon>
    </lineage>
</organism>
<name>A0A0B6YIB3_9EUPU</name>
<proteinExistence type="predicted"/>
<sequence>EESTSSCGRLYPVGTVSLKHIRRSSDELHPTESSIRSGRDLLDSILTDSPRSVNTSGIFAPDNSYTIESVSSHNGNYKTSSVGTSSTLLKTSSEREPNYARIHPGRIIPHNIELTDKK</sequence>
<feature type="compositionally biased region" description="Polar residues" evidence="1">
    <location>
        <begin position="72"/>
        <end position="91"/>
    </location>
</feature>
<dbReference type="AlphaFoldDB" id="A0A0B6YIB3"/>
<accession>A0A0B6YIB3</accession>
<feature type="non-terminal residue" evidence="2">
    <location>
        <position position="118"/>
    </location>
</feature>
<protein>
    <submittedName>
        <fullName evidence="2">Uncharacterized protein</fullName>
    </submittedName>
</protein>
<dbReference type="EMBL" id="HACG01008415">
    <property type="protein sequence ID" value="CEK55280.1"/>
    <property type="molecule type" value="Transcribed_RNA"/>
</dbReference>
<gene>
    <name evidence="2" type="primary">ORF24808</name>
</gene>